<accession>A0A937HLT8</accession>
<dbReference type="Pfam" id="PF10118">
    <property type="entry name" value="Metal_hydrol"/>
    <property type="match status" value="1"/>
</dbReference>
<dbReference type="AlphaFoldDB" id="A0A937HLT8"/>
<dbReference type="EMBL" id="JADHOK010000001">
    <property type="protein sequence ID" value="MBL6761106.1"/>
    <property type="molecule type" value="Genomic_DNA"/>
</dbReference>
<comment type="caution">
    <text evidence="1">The sequence shown here is derived from an EMBL/GenBank/DDBJ whole genome shotgun (WGS) entry which is preliminary data.</text>
</comment>
<protein>
    <submittedName>
        <fullName evidence="1">Metal-dependent hydrolase</fullName>
    </submittedName>
</protein>
<name>A0A937HLT8_9PROT</name>
<proteinExistence type="predicted"/>
<dbReference type="PANTHER" id="PTHR39456:SF1">
    <property type="entry name" value="METAL-DEPENDENT HYDROLASE"/>
    <property type="match status" value="1"/>
</dbReference>
<reference evidence="1" key="1">
    <citation type="submission" date="2020-10" db="EMBL/GenBank/DDBJ databases">
        <title>Microbiome of the Black Sea water column analyzed by genome centric metagenomics.</title>
        <authorList>
            <person name="Cabello-Yeves P.J."/>
            <person name="Callieri C."/>
            <person name="Picazo A."/>
            <person name="Mehrshad M."/>
            <person name="Haro-Moreno J.M."/>
            <person name="Roda-Garcia J."/>
            <person name="Dzembekova N."/>
            <person name="Slabakova V."/>
            <person name="Slabakova N."/>
            <person name="Moncheva S."/>
            <person name="Rodriguez-Valera F."/>
        </authorList>
    </citation>
    <scope>NUCLEOTIDE SEQUENCE</scope>
    <source>
        <strain evidence="1">BS307-5m-G5</strain>
    </source>
</reference>
<evidence type="ECO:0000313" key="1">
    <source>
        <dbReference type="EMBL" id="MBL6761106.1"/>
    </source>
</evidence>
<organism evidence="1 2">
    <name type="scientific">PS1 clade bacterium</name>
    <dbReference type="NCBI Taxonomy" id="2175152"/>
    <lineage>
        <taxon>Bacteria</taxon>
        <taxon>Pseudomonadati</taxon>
        <taxon>Pseudomonadota</taxon>
        <taxon>Alphaproteobacteria</taxon>
        <taxon>PS1 clade</taxon>
    </lineage>
</organism>
<dbReference type="PANTHER" id="PTHR39456">
    <property type="entry name" value="METAL-DEPENDENT HYDROLASE"/>
    <property type="match status" value="1"/>
</dbReference>
<sequence length="308" mass="35520">MYSYNPKAVEEIVIRDFNFDFPDDLDPVWIPGKRVRSHMFNGLSLTMPHLEPFLVKTGRETAKHVESEELRDDIRAFCGQESQHYKCHRRLNDMLTANGYPEFETVEAYMDRSWKKLAQASLEKRLAYSAGFETMSNGFTRWLIKKRLQLFKNSNPHIASFWIVHMIEETEHKTVALDCYMAYSGRYLPRFLGVFHGSFHVVGHGLRAMMVALKKDGVLHKPSTWLELTREMASMIYHVGPFLLRALLPWHDARDEVDPTYMRQWVKGYESLPAGQKIPLIDTAHPDMPVPFQAVADAPSFGVAQAAE</sequence>
<dbReference type="Proteomes" id="UP000785783">
    <property type="component" value="Unassembled WGS sequence"/>
</dbReference>
<keyword evidence="1" id="KW-0378">Hydrolase</keyword>
<gene>
    <name evidence="1" type="ORF">ISQ19_00240</name>
</gene>
<dbReference type="InterPro" id="IPR016516">
    <property type="entry name" value="UCP07580"/>
</dbReference>
<dbReference type="GO" id="GO:0016787">
    <property type="term" value="F:hydrolase activity"/>
    <property type="evidence" value="ECO:0007669"/>
    <property type="project" value="UniProtKB-KW"/>
</dbReference>
<evidence type="ECO:0000313" key="2">
    <source>
        <dbReference type="Proteomes" id="UP000785783"/>
    </source>
</evidence>